<dbReference type="EMBL" id="FO818640">
    <property type="protein sequence ID" value="CDM92831.1"/>
    <property type="molecule type" value="Genomic_DNA"/>
</dbReference>
<protein>
    <submittedName>
        <fullName evidence="1">Uncharacterized protein</fullName>
    </submittedName>
</protein>
<dbReference type="Proteomes" id="UP000032946">
    <property type="component" value="Chromosome"/>
</dbReference>
<evidence type="ECO:0000313" key="2">
    <source>
        <dbReference type="Proteomes" id="UP000032946"/>
    </source>
</evidence>
<name>A0A9P1KBD1_9CYAN</name>
<keyword evidence="2" id="KW-1185">Reference proteome</keyword>
<sequence>MIPNNTIPPSIPPGPSIAKAAVIAAAPVSPVVAMVINRTTAGKPTPANFLTISSMRCHSQIFLVIND</sequence>
<organism evidence="1 2">
    <name type="scientific">Limnospira indica PCC 8005</name>
    <dbReference type="NCBI Taxonomy" id="376219"/>
    <lineage>
        <taxon>Bacteria</taxon>
        <taxon>Bacillati</taxon>
        <taxon>Cyanobacteriota</taxon>
        <taxon>Cyanophyceae</taxon>
        <taxon>Oscillatoriophycideae</taxon>
        <taxon>Oscillatoriales</taxon>
        <taxon>Sirenicapillariaceae</taxon>
        <taxon>Limnospira</taxon>
    </lineage>
</organism>
<dbReference type="AlphaFoldDB" id="A0A9P1KBD1"/>
<reference evidence="1 2" key="1">
    <citation type="submission" date="2014-02" db="EMBL/GenBank/DDBJ databases">
        <authorList>
            <person name="Genoscope - CEA"/>
        </authorList>
    </citation>
    <scope>NUCLEOTIDE SEQUENCE [LARGE SCALE GENOMIC DNA]</scope>
    <source>
        <strain evidence="1 2">PCC 8005</strain>
    </source>
</reference>
<proteinExistence type="predicted"/>
<gene>
    <name evidence="1" type="ORF">ARTHRO_10504</name>
</gene>
<accession>A0A9P1KBD1</accession>
<evidence type="ECO:0000313" key="1">
    <source>
        <dbReference type="EMBL" id="CDM92831.1"/>
    </source>
</evidence>